<evidence type="ECO:0000313" key="2">
    <source>
        <dbReference type="EMBL" id="GMN30137.1"/>
    </source>
</evidence>
<comment type="caution">
    <text evidence="2">The sequence shown here is derived from an EMBL/GenBank/DDBJ whole genome shotgun (WGS) entry which is preliminary data.</text>
</comment>
<dbReference type="EMBL" id="BTGU01008549">
    <property type="protein sequence ID" value="GMN30137.1"/>
    <property type="molecule type" value="Genomic_DNA"/>
</dbReference>
<name>A0AA87Z8L8_FICCA</name>
<proteinExistence type="predicted"/>
<keyword evidence="3" id="KW-1185">Reference proteome</keyword>
<gene>
    <name evidence="2" type="ORF">TIFTF001_050644</name>
</gene>
<evidence type="ECO:0000256" key="1">
    <source>
        <dbReference type="SAM" id="MobiDB-lite"/>
    </source>
</evidence>
<dbReference type="Proteomes" id="UP001187192">
    <property type="component" value="Unassembled WGS sequence"/>
</dbReference>
<dbReference type="AlphaFoldDB" id="A0AA87Z8L8"/>
<reference evidence="2" key="1">
    <citation type="submission" date="2023-07" db="EMBL/GenBank/DDBJ databases">
        <title>draft genome sequence of fig (Ficus carica).</title>
        <authorList>
            <person name="Takahashi T."/>
            <person name="Nishimura K."/>
        </authorList>
    </citation>
    <scope>NUCLEOTIDE SEQUENCE</scope>
</reference>
<organism evidence="2 3">
    <name type="scientific">Ficus carica</name>
    <name type="common">Common fig</name>
    <dbReference type="NCBI Taxonomy" id="3494"/>
    <lineage>
        <taxon>Eukaryota</taxon>
        <taxon>Viridiplantae</taxon>
        <taxon>Streptophyta</taxon>
        <taxon>Embryophyta</taxon>
        <taxon>Tracheophyta</taxon>
        <taxon>Spermatophyta</taxon>
        <taxon>Magnoliopsida</taxon>
        <taxon>eudicotyledons</taxon>
        <taxon>Gunneridae</taxon>
        <taxon>Pentapetalae</taxon>
        <taxon>rosids</taxon>
        <taxon>fabids</taxon>
        <taxon>Rosales</taxon>
        <taxon>Moraceae</taxon>
        <taxon>Ficeae</taxon>
        <taxon>Ficus</taxon>
    </lineage>
</organism>
<sequence length="121" mass="13230">MPGQSLDQKIGRDVDVGQRWLLISKAVYSNDIFQETWSRLLRRRVVPSRLHRKQHRSSLEEHQTGGDGDLGGVHALGSPFAFSQKNRFAAVGCGAIARMALDGSTIGGCLSICSNHNEAID</sequence>
<accession>A0AA87Z8L8</accession>
<feature type="region of interest" description="Disordered" evidence="1">
    <location>
        <begin position="49"/>
        <end position="70"/>
    </location>
</feature>
<evidence type="ECO:0000313" key="3">
    <source>
        <dbReference type="Proteomes" id="UP001187192"/>
    </source>
</evidence>
<protein>
    <submittedName>
        <fullName evidence="2">Uncharacterized protein</fullName>
    </submittedName>
</protein>